<dbReference type="PROSITE" id="PS50235">
    <property type="entry name" value="USP_3"/>
    <property type="match status" value="1"/>
</dbReference>
<dbReference type="InterPro" id="IPR028889">
    <property type="entry name" value="USP"/>
</dbReference>
<evidence type="ECO:0000313" key="2">
    <source>
        <dbReference type="EMBL" id="CAG9312707.1"/>
    </source>
</evidence>
<gene>
    <name evidence="2" type="ORF">BSTOLATCC_MIC7231</name>
</gene>
<proteinExistence type="predicted"/>
<protein>
    <recommendedName>
        <fullName evidence="1">USP domain-containing protein</fullName>
    </recommendedName>
</protein>
<reference evidence="2" key="1">
    <citation type="submission" date="2021-09" db="EMBL/GenBank/DDBJ databases">
        <authorList>
            <consortium name="AG Swart"/>
            <person name="Singh M."/>
            <person name="Singh A."/>
            <person name="Seah K."/>
            <person name="Emmerich C."/>
        </authorList>
    </citation>
    <scope>NUCLEOTIDE SEQUENCE</scope>
    <source>
        <strain evidence="2">ATCC30299</strain>
    </source>
</reference>
<feature type="domain" description="USP" evidence="1">
    <location>
        <begin position="1"/>
        <end position="168"/>
    </location>
</feature>
<comment type="caution">
    <text evidence="2">The sequence shown here is derived from an EMBL/GenBank/DDBJ whole genome shotgun (WGS) entry which is preliminary data.</text>
</comment>
<evidence type="ECO:0000259" key="1">
    <source>
        <dbReference type="PROSITE" id="PS50235"/>
    </source>
</evidence>
<sequence>MILSKIEEEGGSFNIFSIVFHQVFSCLNLHKSTYDDTQTFLIIPPQHKNAQDNYLRNQSYYYRSTQSLFCNDCNRKIDMSIELKGVDWPEYLVLYFPTPPNNIVESLWINNENSYEIYGVICYYQNEGSFHYTAFTKDGNIWNEYNDKYVGTKAIDPHFVNLAFYSKKVVLSQNMIAEKPYQSHFYNS</sequence>
<dbReference type="InterPro" id="IPR038765">
    <property type="entry name" value="Papain-like_cys_pep_sf"/>
</dbReference>
<evidence type="ECO:0000313" key="3">
    <source>
        <dbReference type="Proteomes" id="UP001162131"/>
    </source>
</evidence>
<dbReference type="Proteomes" id="UP001162131">
    <property type="component" value="Unassembled WGS sequence"/>
</dbReference>
<keyword evidence="3" id="KW-1185">Reference proteome</keyword>
<dbReference type="Gene3D" id="3.90.70.10">
    <property type="entry name" value="Cysteine proteinases"/>
    <property type="match status" value="1"/>
</dbReference>
<dbReference type="EMBL" id="CAJZBQ010000008">
    <property type="protein sequence ID" value="CAG9312707.1"/>
    <property type="molecule type" value="Genomic_DNA"/>
</dbReference>
<accession>A0AAU9IF11</accession>
<name>A0AAU9IF11_9CILI</name>
<organism evidence="2 3">
    <name type="scientific">Blepharisma stoltei</name>
    <dbReference type="NCBI Taxonomy" id="1481888"/>
    <lineage>
        <taxon>Eukaryota</taxon>
        <taxon>Sar</taxon>
        <taxon>Alveolata</taxon>
        <taxon>Ciliophora</taxon>
        <taxon>Postciliodesmatophora</taxon>
        <taxon>Heterotrichea</taxon>
        <taxon>Heterotrichida</taxon>
        <taxon>Blepharismidae</taxon>
        <taxon>Blepharisma</taxon>
    </lineage>
</organism>
<dbReference type="AlphaFoldDB" id="A0AAU9IF11"/>
<dbReference type="SUPFAM" id="SSF54001">
    <property type="entry name" value="Cysteine proteinases"/>
    <property type="match status" value="1"/>
</dbReference>